<keyword evidence="1" id="KW-0812">Transmembrane</keyword>
<reference evidence="2 3" key="1">
    <citation type="submission" date="2016-01" db="EMBL/GenBank/DDBJ databases">
        <authorList>
            <consortium name="TB Trials Study Group"/>
            <person name="Sutton G."/>
            <person name="Brinkac L."/>
            <person name="Sanka R."/>
            <person name="Adams M."/>
            <person name="Lau E.L."/>
            <person name="Macaden R."/>
            <person name="Grewal H.M.S."/>
        </authorList>
    </citation>
    <scope>NUCLEOTIDE SEQUENCE [LARGE SCALE GENOMIC DNA]</scope>
    <source>
        <strain evidence="2 3">IS-1744</strain>
    </source>
</reference>
<evidence type="ECO:0000313" key="2">
    <source>
        <dbReference type="EMBL" id="KUI17783.1"/>
    </source>
</evidence>
<dbReference type="EMBL" id="LQIR01000012">
    <property type="protein sequence ID" value="KUI17783.1"/>
    <property type="molecule type" value="Genomic_DNA"/>
</dbReference>
<keyword evidence="1" id="KW-0472">Membrane</keyword>
<dbReference type="Proteomes" id="UP000053707">
    <property type="component" value="Unassembled WGS sequence"/>
</dbReference>
<accession>A0A101A939</accession>
<keyword evidence="1" id="KW-1133">Transmembrane helix</keyword>
<comment type="caution">
    <text evidence="2">The sequence shown here is derived from an EMBL/GenBank/DDBJ whole genome shotgun (WGS) entry which is preliminary data.</text>
</comment>
<keyword evidence="3" id="KW-1185">Reference proteome</keyword>
<protein>
    <submittedName>
        <fullName evidence="2">Uncharacterized protein</fullName>
    </submittedName>
</protein>
<feature type="transmembrane region" description="Helical" evidence="1">
    <location>
        <begin position="15"/>
        <end position="34"/>
    </location>
</feature>
<proteinExistence type="predicted"/>
<name>A0A101A939_9MYCO</name>
<evidence type="ECO:0000313" key="3">
    <source>
        <dbReference type="Proteomes" id="UP000053707"/>
    </source>
</evidence>
<sequence length="67" mass="7579">MADTTYAGQLNVPDMFTRLVLSLVATGVAPFSFYEVDEGGNRQRTLRRASRRVHRRGHLDAWCTGRP</sequence>
<evidence type="ECO:0000256" key="1">
    <source>
        <dbReference type="SAM" id="Phobius"/>
    </source>
</evidence>
<organism evidence="2 3">
    <name type="scientific">Mycobacterium lehmannii</name>
    <dbReference type="NCBI Taxonomy" id="2048550"/>
    <lineage>
        <taxon>Bacteria</taxon>
        <taxon>Bacillati</taxon>
        <taxon>Actinomycetota</taxon>
        <taxon>Actinomycetes</taxon>
        <taxon>Mycobacteriales</taxon>
        <taxon>Mycobacteriaceae</taxon>
        <taxon>Mycobacterium</taxon>
    </lineage>
</organism>
<gene>
    <name evidence="2" type="ORF">AU192_02685</name>
</gene>
<dbReference type="AlphaFoldDB" id="A0A101A939"/>